<dbReference type="Gene3D" id="3.40.50.720">
    <property type="entry name" value="NAD(P)-binding Rossmann-like Domain"/>
    <property type="match status" value="1"/>
</dbReference>
<dbReference type="Pfam" id="PF01408">
    <property type="entry name" value="GFO_IDH_MocA"/>
    <property type="match status" value="1"/>
</dbReference>
<dbReference type="GO" id="GO:0000166">
    <property type="term" value="F:nucleotide binding"/>
    <property type="evidence" value="ECO:0007669"/>
    <property type="project" value="InterPro"/>
</dbReference>
<dbReference type="EMBL" id="BMOU01000003">
    <property type="protein sequence ID" value="GGN94372.1"/>
    <property type="molecule type" value="Genomic_DNA"/>
</dbReference>
<dbReference type="InterPro" id="IPR055170">
    <property type="entry name" value="GFO_IDH_MocA-like_dom"/>
</dbReference>
<dbReference type="RefSeq" id="WP_188997145.1">
    <property type="nucleotide sequence ID" value="NZ_BMOU01000003.1"/>
</dbReference>
<organism evidence="4 5">
    <name type="scientific">Haloarcula pellucida</name>
    <dbReference type="NCBI Taxonomy" id="1427151"/>
    <lineage>
        <taxon>Archaea</taxon>
        <taxon>Methanobacteriati</taxon>
        <taxon>Methanobacteriota</taxon>
        <taxon>Stenosarchaea group</taxon>
        <taxon>Halobacteria</taxon>
        <taxon>Halobacteriales</taxon>
        <taxon>Haloarculaceae</taxon>
        <taxon>Haloarcula</taxon>
    </lineage>
</organism>
<feature type="domain" description="Gfo/Idh/MocA-like oxidoreductase N-terminal" evidence="2">
    <location>
        <begin position="4"/>
        <end position="126"/>
    </location>
</feature>
<keyword evidence="1" id="KW-0560">Oxidoreductase</keyword>
<name>A0A830GK75_9EURY</name>
<protein>
    <submittedName>
        <fullName evidence="4">Dehydrogenase</fullName>
    </submittedName>
</protein>
<proteinExistence type="predicted"/>
<evidence type="ECO:0000313" key="5">
    <source>
        <dbReference type="Proteomes" id="UP000605784"/>
    </source>
</evidence>
<accession>A0A830GK75</accession>
<evidence type="ECO:0000256" key="1">
    <source>
        <dbReference type="ARBA" id="ARBA00023002"/>
    </source>
</evidence>
<dbReference type="SUPFAM" id="SSF55347">
    <property type="entry name" value="Glyceraldehyde-3-phosphate dehydrogenase-like, C-terminal domain"/>
    <property type="match status" value="1"/>
</dbReference>
<dbReference type="PANTHER" id="PTHR43818">
    <property type="entry name" value="BCDNA.GH03377"/>
    <property type="match status" value="1"/>
</dbReference>
<gene>
    <name evidence="4" type="ORF">GCM10009030_20670</name>
</gene>
<keyword evidence="5" id="KW-1185">Reference proteome</keyword>
<sequence length="368" mass="40687">MTLDVGFLGYSFMGKAHANALARLPMFFPDAPEVNRSVLVGRTESAVRSAADRLGFDRVETDWADAVDDVDVLYNLGPNHVHVDPTVRALENDVHVFCEKPLAPTLDGAREMAAAAEASDAIAGVAFNYRYLPAIQLAKRLLDAGEFGRIRRFHGQYLQGWQADPDDEWTWRNDEASAGSGAVGDVGAHTIDLARFLVGDLERVSGHLETFIHERPTGDGEREPVTTDDEYSALAAFENGAMGVFEGSRVATGRKGDNTVEVYGSKGGFKFSMERLNELEVTTETTDGFDRILVTEDDHPYMDAWWPTGHIIGWEHTFVHENFEFLSAIADGGCYEPSFDAGLAAQRVVDAIERSHSQETWVSLRRRE</sequence>
<evidence type="ECO:0000313" key="4">
    <source>
        <dbReference type="EMBL" id="GGN94372.1"/>
    </source>
</evidence>
<comment type="caution">
    <text evidence="4">The sequence shown here is derived from an EMBL/GenBank/DDBJ whole genome shotgun (WGS) entry which is preliminary data.</text>
</comment>
<evidence type="ECO:0000259" key="3">
    <source>
        <dbReference type="Pfam" id="PF22725"/>
    </source>
</evidence>
<dbReference type="InterPro" id="IPR036291">
    <property type="entry name" value="NAD(P)-bd_dom_sf"/>
</dbReference>
<dbReference type="InterPro" id="IPR000683">
    <property type="entry name" value="Gfo/Idh/MocA-like_OxRdtase_N"/>
</dbReference>
<dbReference type="AlphaFoldDB" id="A0A830GK75"/>
<dbReference type="Pfam" id="PF22725">
    <property type="entry name" value="GFO_IDH_MocA_C3"/>
    <property type="match status" value="1"/>
</dbReference>
<reference evidence="4" key="1">
    <citation type="journal article" date="2014" name="Int. J. Syst. Evol. Microbiol.">
        <title>Complete genome sequence of Corynebacterium casei LMG S-19264T (=DSM 44701T), isolated from a smear-ripened cheese.</title>
        <authorList>
            <consortium name="US DOE Joint Genome Institute (JGI-PGF)"/>
            <person name="Walter F."/>
            <person name="Albersmeier A."/>
            <person name="Kalinowski J."/>
            <person name="Ruckert C."/>
        </authorList>
    </citation>
    <scope>NUCLEOTIDE SEQUENCE</scope>
    <source>
        <strain evidence="4">JCM 17820</strain>
    </source>
</reference>
<reference evidence="4" key="2">
    <citation type="submission" date="2020-09" db="EMBL/GenBank/DDBJ databases">
        <authorList>
            <person name="Sun Q."/>
            <person name="Ohkuma M."/>
        </authorList>
    </citation>
    <scope>NUCLEOTIDE SEQUENCE</scope>
    <source>
        <strain evidence="4">JCM 17820</strain>
    </source>
</reference>
<dbReference type="SUPFAM" id="SSF51735">
    <property type="entry name" value="NAD(P)-binding Rossmann-fold domains"/>
    <property type="match status" value="1"/>
</dbReference>
<feature type="domain" description="GFO/IDH/MocA-like oxidoreductase" evidence="3">
    <location>
        <begin position="136"/>
        <end position="269"/>
    </location>
</feature>
<dbReference type="GO" id="GO:0016491">
    <property type="term" value="F:oxidoreductase activity"/>
    <property type="evidence" value="ECO:0007669"/>
    <property type="project" value="UniProtKB-KW"/>
</dbReference>
<dbReference type="Proteomes" id="UP000605784">
    <property type="component" value="Unassembled WGS sequence"/>
</dbReference>
<dbReference type="InterPro" id="IPR050463">
    <property type="entry name" value="Gfo/Idh/MocA_oxidrdct_glycsds"/>
</dbReference>
<evidence type="ECO:0000259" key="2">
    <source>
        <dbReference type="Pfam" id="PF01408"/>
    </source>
</evidence>
<dbReference type="Gene3D" id="3.30.360.10">
    <property type="entry name" value="Dihydrodipicolinate Reductase, domain 2"/>
    <property type="match status" value="1"/>
</dbReference>
<dbReference type="PANTHER" id="PTHR43818:SF11">
    <property type="entry name" value="BCDNA.GH03377"/>
    <property type="match status" value="1"/>
</dbReference>